<evidence type="ECO:0000313" key="1">
    <source>
        <dbReference type="EMBL" id="KZR98166.1"/>
    </source>
</evidence>
<name>A0A164FU52_9CRUS</name>
<keyword evidence="2" id="KW-1185">Reference proteome</keyword>
<evidence type="ECO:0000313" key="2">
    <source>
        <dbReference type="Proteomes" id="UP000076858"/>
    </source>
</evidence>
<dbReference type="Proteomes" id="UP000076858">
    <property type="component" value="Unassembled WGS sequence"/>
</dbReference>
<gene>
    <name evidence="1" type="ORF">APZ42_006543</name>
</gene>
<sequence length="150" mass="16415">GKSPLPEITALQVEQSQESRLISKDSQEIPAYTVKQITTSISHRMEGSCIVTPSASLLATSNLSTGHALVQTDLKDIPVANLSPKTVWLENGVTLGTLEKHPEAEEMEEIQEILTLDASVKSQDADAEKEELLKHLEGRIGENLTKEEKE</sequence>
<dbReference type="EMBL" id="LRGB01018166">
    <property type="protein sequence ID" value="KZR98166.1"/>
    <property type="molecule type" value="Genomic_DNA"/>
</dbReference>
<accession>A0A164FU52</accession>
<reference evidence="1 2" key="1">
    <citation type="submission" date="2016-03" db="EMBL/GenBank/DDBJ databases">
        <title>EvidentialGene: Evidence-directed Construction of Genes on Genomes.</title>
        <authorList>
            <person name="Gilbert D.G."/>
            <person name="Choi J.-H."/>
            <person name="Mockaitis K."/>
            <person name="Colbourne J."/>
            <person name="Pfrender M."/>
        </authorList>
    </citation>
    <scope>NUCLEOTIDE SEQUENCE [LARGE SCALE GENOMIC DNA]</scope>
    <source>
        <strain evidence="1 2">Xinb3</strain>
        <tissue evidence="1">Complete organism</tissue>
    </source>
</reference>
<proteinExistence type="predicted"/>
<dbReference type="AlphaFoldDB" id="A0A164FU52"/>
<comment type="caution">
    <text evidence="1">The sequence shown here is derived from an EMBL/GenBank/DDBJ whole genome shotgun (WGS) entry which is preliminary data.</text>
</comment>
<feature type="non-terminal residue" evidence="1">
    <location>
        <position position="1"/>
    </location>
</feature>
<organism evidence="1 2">
    <name type="scientific">Daphnia magna</name>
    <dbReference type="NCBI Taxonomy" id="35525"/>
    <lineage>
        <taxon>Eukaryota</taxon>
        <taxon>Metazoa</taxon>
        <taxon>Ecdysozoa</taxon>
        <taxon>Arthropoda</taxon>
        <taxon>Crustacea</taxon>
        <taxon>Branchiopoda</taxon>
        <taxon>Diplostraca</taxon>
        <taxon>Cladocera</taxon>
        <taxon>Anomopoda</taxon>
        <taxon>Daphniidae</taxon>
        <taxon>Daphnia</taxon>
    </lineage>
</organism>
<feature type="non-terminal residue" evidence="1">
    <location>
        <position position="150"/>
    </location>
</feature>
<protein>
    <submittedName>
        <fullName evidence="1">Uncharacterized protein</fullName>
    </submittedName>
</protein>